<feature type="chain" id="PRO_5035305749" evidence="1">
    <location>
        <begin position="22"/>
        <end position="174"/>
    </location>
</feature>
<organism evidence="2 3">
    <name type="scientific">Sulfidibacter corallicola</name>
    <dbReference type="NCBI Taxonomy" id="2818388"/>
    <lineage>
        <taxon>Bacteria</taxon>
        <taxon>Pseudomonadati</taxon>
        <taxon>Acidobacteriota</taxon>
        <taxon>Holophagae</taxon>
        <taxon>Acanthopleuribacterales</taxon>
        <taxon>Acanthopleuribacteraceae</taxon>
        <taxon>Sulfidibacter</taxon>
    </lineage>
</organism>
<dbReference type="AlphaFoldDB" id="A0A8A4TEU5"/>
<sequence length="174" mass="19240">MSKKLIATTMGMLLFAMGAFAQNDDAPYMINVDFTHFGQDGGKMQMSLPLDFIESIKPKIEEALAEVQHGDHGIDVAALWKAIKEAGPTNFVEIDSKDGKVTVKTDETYFLVHVENEEINDLNVKIPLELCEALLAGGGDIDYDRVVESLKGMVGKELINIDSPEIKGRIWLTR</sequence>
<name>A0A8A4TEU5_SULCO</name>
<reference evidence="2" key="1">
    <citation type="submission" date="2021-03" db="EMBL/GenBank/DDBJ databases">
        <title>Acanthopleuribacteraceae sp. M133.</title>
        <authorList>
            <person name="Wang G."/>
        </authorList>
    </citation>
    <scope>NUCLEOTIDE SEQUENCE</scope>
    <source>
        <strain evidence="2">M133</strain>
    </source>
</reference>
<dbReference type="RefSeq" id="WP_237377722.1">
    <property type="nucleotide sequence ID" value="NZ_CP071793.1"/>
</dbReference>
<gene>
    <name evidence="2" type="ORF">J3U87_20950</name>
</gene>
<proteinExistence type="predicted"/>
<accession>A0A8A4TEU5</accession>
<dbReference type="EMBL" id="CP071793">
    <property type="protein sequence ID" value="QTD48060.1"/>
    <property type="molecule type" value="Genomic_DNA"/>
</dbReference>
<evidence type="ECO:0000256" key="1">
    <source>
        <dbReference type="SAM" id="SignalP"/>
    </source>
</evidence>
<protein>
    <submittedName>
        <fullName evidence="2">Uncharacterized protein</fullName>
    </submittedName>
</protein>
<keyword evidence="1" id="KW-0732">Signal</keyword>
<evidence type="ECO:0000313" key="3">
    <source>
        <dbReference type="Proteomes" id="UP000663929"/>
    </source>
</evidence>
<dbReference type="KEGG" id="scor:J3U87_20950"/>
<feature type="signal peptide" evidence="1">
    <location>
        <begin position="1"/>
        <end position="21"/>
    </location>
</feature>
<evidence type="ECO:0000313" key="2">
    <source>
        <dbReference type="EMBL" id="QTD48060.1"/>
    </source>
</evidence>
<keyword evidence="3" id="KW-1185">Reference proteome</keyword>
<dbReference type="Proteomes" id="UP000663929">
    <property type="component" value="Chromosome"/>
</dbReference>